<dbReference type="Pfam" id="PF03453">
    <property type="entry name" value="MoeA_N"/>
    <property type="match status" value="1"/>
</dbReference>
<keyword evidence="5" id="KW-0501">Molybdenum cofactor biosynthesis</keyword>
<dbReference type="GO" id="GO:0006777">
    <property type="term" value="P:Mo-molybdopterin cofactor biosynthetic process"/>
    <property type="evidence" value="ECO:0007669"/>
    <property type="project" value="UniProtKB-UniRule"/>
</dbReference>
<accession>A0A917L1Q6</accession>
<sequence>MGMAWPDAHRIAWEIAEPLGQSTVDLAAAQGHLLAQPLHAAVPLPSCDTAAMDGYAVAGDGPWTVVGRLLAGDRPHPGPLQPGQAVEIATGAPVMSGAAAVLPVERMQRHGDIVTGTPGGRSHIRYRGEDIAEGDELLPEGAVVTPAVLGLAASVGNDTLRVHRRPRVRVAVTGDELRRYGRPGPGQVRDAIGPMLPGLIGCSGGDLVGVDHLSDDRCAFDRMLAETEADVVVVSGSTSVGAADHLRAALRARRAHLHVNGVACRPGHPQLLAGLPDGRYVVGLPGNPFAALVAALTILEPLLARLGSRPARPMPTAALVPGPSAHPRDTVLLAAVWRGGSLEQVGRDRPGSLWGAALADALAVLPPGWRGPDVGVLALAGGSPGLSAEARAATFPRMLRAGSYGPRSGARSLSCSRPPSLAEFEGGP</sequence>
<dbReference type="InterPro" id="IPR038987">
    <property type="entry name" value="MoeA-like"/>
</dbReference>
<dbReference type="Pfam" id="PF00994">
    <property type="entry name" value="MoCF_biosynth"/>
    <property type="match status" value="1"/>
</dbReference>
<dbReference type="SUPFAM" id="SSF63882">
    <property type="entry name" value="MoeA N-terminal region -like"/>
    <property type="match status" value="1"/>
</dbReference>
<comment type="pathway">
    <text evidence="5">Cofactor biosynthesis; molybdopterin biosynthesis.</text>
</comment>
<keyword evidence="9" id="KW-1185">Reference proteome</keyword>
<keyword evidence="3 5" id="KW-0500">Molybdenum</keyword>
<dbReference type="GO" id="GO:0061599">
    <property type="term" value="F:molybdopterin molybdotransferase activity"/>
    <property type="evidence" value="ECO:0007669"/>
    <property type="project" value="UniProtKB-UniRule"/>
</dbReference>
<dbReference type="EMBL" id="BMQA01000019">
    <property type="protein sequence ID" value="GGJ35643.1"/>
    <property type="molecule type" value="Genomic_DNA"/>
</dbReference>
<evidence type="ECO:0000256" key="1">
    <source>
        <dbReference type="ARBA" id="ARBA00002901"/>
    </source>
</evidence>
<comment type="caution">
    <text evidence="8">The sequence shown here is derived from an EMBL/GenBank/DDBJ whole genome shotgun (WGS) entry which is preliminary data.</text>
</comment>
<gene>
    <name evidence="8" type="ORF">GCM10010121_053560</name>
</gene>
<keyword evidence="5" id="KW-0479">Metal-binding</keyword>
<dbReference type="InterPro" id="IPR036425">
    <property type="entry name" value="MoaB/Mog-like_dom_sf"/>
</dbReference>
<name>A0A917L1Q6_9ACTN</name>
<feature type="domain" description="MoaB/Mog" evidence="7">
    <location>
        <begin position="169"/>
        <end position="305"/>
    </location>
</feature>
<evidence type="ECO:0000256" key="5">
    <source>
        <dbReference type="RuleBase" id="RU365090"/>
    </source>
</evidence>
<dbReference type="InterPro" id="IPR036135">
    <property type="entry name" value="MoeA_linker/N_sf"/>
</dbReference>
<evidence type="ECO:0000256" key="3">
    <source>
        <dbReference type="ARBA" id="ARBA00022505"/>
    </source>
</evidence>
<dbReference type="SUPFAM" id="SSF53218">
    <property type="entry name" value="Molybdenum cofactor biosynthesis proteins"/>
    <property type="match status" value="1"/>
</dbReference>
<comment type="cofactor">
    <cofactor evidence="5">
        <name>Mg(2+)</name>
        <dbReference type="ChEBI" id="CHEBI:18420"/>
    </cofactor>
</comment>
<comment type="similarity">
    <text evidence="2 5">Belongs to the MoeA family.</text>
</comment>
<dbReference type="AlphaFoldDB" id="A0A917L1Q6"/>
<dbReference type="Gene3D" id="3.40.980.10">
    <property type="entry name" value="MoaB/Mog-like domain"/>
    <property type="match status" value="1"/>
</dbReference>
<comment type="catalytic activity">
    <reaction evidence="4">
        <text>adenylyl-molybdopterin + molybdate = Mo-molybdopterin + AMP + H(+)</text>
        <dbReference type="Rhea" id="RHEA:35047"/>
        <dbReference type="ChEBI" id="CHEBI:15378"/>
        <dbReference type="ChEBI" id="CHEBI:36264"/>
        <dbReference type="ChEBI" id="CHEBI:62727"/>
        <dbReference type="ChEBI" id="CHEBI:71302"/>
        <dbReference type="ChEBI" id="CHEBI:456215"/>
        <dbReference type="EC" id="2.10.1.1"/>
    </reaction>
</comment>
<organism evidence="8 9">
    <name type="scientific">Streptomyces brasiliensis</name>
    <dbReference type="NCBI Taxonomy" id="1954"/>
    <lineage>
        <taxon>Bacteria</taxon>
        <taxon>Bacillati</taxon>
        <taxon>Actinomycetota</taxon>
        <taxon>Actinomycetes</taxon>
        <taxon>Kitasatosporales</taxon>
        <taxon>Streptomycetaceae</taxon>
        <taxon>Streptomyces</taxon>
    </lineage>
</organism>
<reference evidence="8" key="1">
    <citation type="journal article" date="2014" name="Int. J. Syst. Evol. Microbiol.">
        <title>Complete genome sequence of Corynebacterium casei LMG S-19264T (=DSM 44701T), isolated from a smear-ripened cheese.</title>
        <authorList>
            <consortium name="US DOE Joint Genome Institute (JGI-PGF)"/>
            <person name="Walter F."/>
            <person name="Albersmeier A."/>
            <person name="Kalinowski J."/>
            <person name="Ruckert C."/>
        </authorList>
    </citation>
    <scope>NUCLEOTIDE SEQUENCE</scope>
    <source>
        <strain evidence="8">JCM 3086</strain>
    </source>
</reference>
<dbReference type="InterPro" id="IPR036688">
    <property type="entry name" value="MoeA_C_domain_IV_sf"/>
</dbReference>
<dbReference type="PANTHER" id="PTHR10192:SF5">
    <property type="entry name" value="GEPHYRIN"/>
    <property type="match status" value="1"/>
</dbReference>
<dbReference type="Proteomes" id="UP000657574">
    <property type="component" value="Unassembled WGS sequence"/>
</dbReference>
<dbReference type="PANTHER" id="PTHR10192">
    <property type="entry name" value="MOLYBDOPTERIN BIOSYNTHESIS PROTEIN"/>
    <property type="match status" value="1"/>
</dbReference>
<dbReference type="Gene3D" id="3.90.105.10">
    <property type="entry name" value="Molybdopterin biosynthesis moea protein, domain 2"/>
    <property type="match status" value="1"/>
</dbReference>
<dbReference type="InterPro" id="IPR001453">
    <property type="entry name" value="MoaB/Mog_dom"/>
</dbReference>
<evidence type="ECO:0000256" key="6">
    <source>
        <dbReference type="SAM" id="MobiDB-lite"/>
    </source>
</evidence>
<dbReference type="Gene3D" id="2.170.190.11">
    <property type="entry name" value="Molybdopterin biosynthesis moea protein, domain 3"/>
    <property type="match status" value="1"/>
</dbReference>
<protein>
    <recommendedName>
        <fullName evidence="5">Molybdopterin molybdenumtransferase</fullName>
        <ecNumber evidence="5">2.10.1.1</ecNumber>
    </recommendedName>
</protein>
<proteinExistence type="inferred from homology"/>
<dbReference type="GO" id="GO:0046872">
    <property type="term" value="F:metal ion binding"/>
    <property type="evidence" value="ECO:0007669"/>
    <property type="project" value="UniProtKB-UniRule"/>
</dbReference>
<evidence type="ECO:0000256" key="2">
    <source>
        <dbReference type="ARBA" id="ARBA00010763"/>
    </source>
</evidence>
<dbReference type="Gene3D" id="2.40.340.10">
    <property type="entry name" value="MoeA, C-terminal, domain IV"/>
    <property type="match status" value="1"/>
</dbReference>
<reference evidence="8" key="2">
    <citation type="submission" date="2020-09" db="EMBL/GenBank/DDBJ databases">
        <authorList>
            <person name="Sun Q."/>
            <person name="Ohkuma M."/>
        </authorList>
    </citation>
    <scope>NUCLEOTIDE SEQUENCE</scope>
    <source>
        <strain evidence="8">JCM 3086</strain>
    </source>
</reference>
<evidence type="ECO:0000313" key="8">
    <source>
        <dbReference type="EMBL" id="GGJ35643.1"/>
    </source>
</evidence>
<keyword evidence="5" id="KW-0808">Transferase</keyword>
<dbReference type="InterPro" id="IPR005110">
    <property type="entry name" value="MoeA_linker/N"/>
</dbReference>
<dbReference type="SMART" id="SM00852">
    <property type="entry name" value="MoCF_biosynth"/>
    <property type="match status" value="1"/>
</dbReference>
<keyword evidence="5" id="KW-0460">Magnesium</keyword>
<comment type="function">
    <text evidence="1 5">Catalyzes the insertion of molybdate into adenylated molybdopterin with the concomitant release of AMP.</text>
</comment>
<feature type="region of interest" description="Disordered" evidence="6">
    <location>
        <begin position="404"/>
        <end position="428"/>
    </location>
</feature>
<dbReference type="EC" id="2.10.1.1" evidence="5"/>
<dbReference type="GO" id="GO:0005829">
    <property type="term" value="C:cytosol"/>
    <property type="evidence" value="ECO:0007669"/>
    <property type="project" value="TreeGrafter"/>
</dbReference>
<evidence type="ECO:0000256" key="4">
    <source>
        <dbReference type="ARBA" id="ARBA00047317"/>
    </source>
</evidence>
<evidence type="ECO:0000259" key="7">
    <source>
        <dbReference type="SMART" id="SM00852"/>
    </source>
</evidence>
<evidence type="ECO:0000313" key="9">
    <source>
        <dbReference type="Proteomes" id="UP000657574"/>
    </source>
</evidence>